<keyword evidence="2" id="KW-1185">Reference proteome</keyword>
<sequence length="185" mass="20725">MTLDEGETLDNLPPHIIVQFKCPYYPSKERVHKSGPKDGSWFEDHGAPLNSCAPLEGTIANDSLTLKCSHSAGKTYRITIKIACFFYVKYCSIRLFLGDFITNEHRQKIVHDPRLEGLSNEFPFMAFMEEPYYNTTHDAYCEEILSVPRSSRVLASTNGASATRPPKDALLMICGLAIVSAVLYV</sequence>
<gene>
    <name evidence="1" type="ORF">GSLYS_00016023001</name>
</gene>
<organism evidence="1 2">
    <name type="scientific">Lymnaea stagnalis</name>
    <name type="common">Great pond snail</name>
    <name type="synonym">Helix stagnalis</name>
    <dbReference type="NCBI Taxonomy" id="6523"/>
    <lineage>
        <taxon>Eukaryota</taxon>
        <taxon>Metazoa</taxon>
        <taxon>Spiralia</taxon>
        <taxon>Lophotrochozoa</taxon>
        <taxon>Mollusca</taxon>
        <taxon>Gastropoda</taxon>
        <taxon>Heterobranchia</taxon>
        <taxon>Euthyneura</taxon>
        <taxon>Panpulmonata</taxon>
        <taxon>Hygrophila</taxon>
        <taxon>Lymnaeoidea</taxon>
        <taxon>Lymnaeidae</taxon>
        <taxon>Lymnaea</taxon>
    </lineage>
</organism>
<protein>
    <submittedName>
        <fullName evidence="1">Uncharacterized protein</fullName>
    </submittedName>
</protein>
<comment type="caution">
    <text evidence="1">The sequence shown here is derived from an EMBL/GenBank/DDBJ whole genome shotgun (WGS) entry which is preliminary data.</text>
</comment>
<accession>A0AAV2I8Y6</accession>
<dbReference type="Proteomes" id="UP001497497">
    <property type="component" value="Unassembled WGS sequence"/>
</dbReference>
<dbReference type="AlphaFoldDB" id="A0AAV2I8Y6"/>
<name>A0AAV2I8Y6_LYMST</name>
<proteinExistence type="predicted"/>
<evidence type="ECO:0000313" key="2">
    <source>
        <dbReference type="Proteomes" id="UP001497497"/>
    </source>
</evidence>
<evidence type="ECO:0000313" key="1">
    <source>
        <dbReference type="EMBL" id="CAL1542429.1"/>
    </source>
</evidence>
<reference evidence="1 2" key="1">
    <citation type="submission" date="2024-04" db="EMBL/GenBank/DDBJ databases">
        <authorList>
            <consortium name="Genoscope - CEA"/>
            <person name="William W."/>
        </authorList>
    </citation>
    <scope>NUCLEOTIDE SEQUENCE [LARGE SCALE GENOMIC DNA]</scope>
</reference>
<dbReference type="EMBL" id="CAXITT010000485">
    <property type="protein sequence ID" value="CAL1542429.1"/>
    <property type="molecule type" value="Genomic_DNA"/>
</dbReference>